<feature type="domain" description="RNase H type-1" evidence="1">
    <location>
        <begin position="44"/>
        <end position="160"/>
    </location>
</feature>
<dbReference type="InterPro" id="IPR053151">
    <property type="entry name" value="RNase_H-like"/>
</dbReference>
<evidence type="ECO:0000313" key="2">
    <source>
        <dbReference type="EMBL" id="MQL71391.1"/>
    </source>
</evidence>
<accession>A0A843TKH9</accession>
<dbReference type="CDD" id="cd06222">
    <property type="entry name" value="RNase_H_like"/>
    <property type="match status" value="1"/>
</dbReference>
<dbReference type="InterPro" id="IPR012337">
    <property type="entry name" value="RNaseH-like_sf"/>
</dbReference>
<name>A0A843TKH9_COLES</name>
<dbReference type="Proteomes" id="UP000652761">
    <property type="component" value="Unassembled WGS sequence"/>
</dbReference>
<dbReference type="InterPro" id="IPR002156">
    <property type="entry name" value="RNaseH_domain"/>
</dbReference>
<dbReference type="GO" id="GO:0004523">
    <property type="term" value="F:RNA-DNA hybrid ribonuclease activity"/>
    <property type="evidence" value="ECO:0007669"/>
    <property type="project" value="InterPro"/>
</dbReference>
<gene>
    <name evidence="2" type="ORF">Taro_003717</name>
</gene>
<sequence length="197" mass="22116">MYFKDAPSSNELQVLNQFGFSPQFSPKLLKLVRWIPPITGLCLNVDGASKGNPGMCGGGGCIRDEHGSVRVAFAHFYEDGNSMIAEIRALCDGLRLADFLGLRLSIVYTDSSILANSFNEGRCPSWRAYRWWWEANARIQRSAYRIAHIYREANLVADGLRSSSFKSINLVTSLIRLRLSRSGRSLTRDTIHKSIEI</sequence>
<dbReference type="OrthoDB" id="597234at2759"/>
<dbReference type="Gene3D" id="3.30.420.10">
    <property type="entry name" value="Ribonuclease H-like superfamily/Ribonuclease H"/>
    <property type="match status" value="1"/>
</dbReference>
<comment type="caution">
    <text evidence="2">The sequence shown here is derived from an EMBL/GenBank/DDBJ whole genome shotgun (WGS) entry which is preliminary data.</text>
</comment>
<dbReference type="EMBL" id="NMUH01000096">
    <property type="protein sequence ID" value="MQL71391.1"/>
    <property type="molecule type" value="Genomic_DNA"/>
</dbReference>
<evidence type="ECO:0000259" key="1">
    <source>
        <dbReference type="Pfam" id="PF13456"/>
    </source>
</evidence>
<reference evidence="2" key="1">
    <citation type="submission" date="2017-07" db="EMBL/GenBank/DDBJ databases">
        <title>Taro Niue Genome Assembly and Annotation.</title>
        <authorList>
            <person name="Atibalentja N."/>
            <person name="Keating K."/>
            <person name="Fields C.J."/>
        </authorList>
    </citation>
    <scope>NUCLEOTIDE SEQUENCE</scope>
    <source>
        <strain evidence="2">Niue_2</strain>
        <tissue evidence="2">Leaf</tissue>
    </source>
</reference>
<dbReference type="PANTHER" id="PTHR47723">
    <property type="entry name" value="OS05G0353850 PROTEIN"/>
    <property type="match status" value="1"/>
</dbReference>
<dbReference type="GO" id="GO:0003676">
    <property type="term" value="F:nucleic acid binding"/>
    <property type="evidence" value="ECO:0007669"/>
    <property type="project" value="InterPro"/>
</dbReference>
<dbReference type="PANTHER" id="PTHR47723:SF19">
    <property type="entry name" value="POLYNUCLEOTIDYL TRANSFERASE, RIBONUCLEASE H-LIKE SUPERFAMILY PROTEIN"/>
    <property type="match status" value="1"/>
</dbReference>
<dbReference type="InterPro" id="IPR036397">
    <property type="entry name" value="RNaseH_sf"/>
</dbReference>
<dbReference type="InterPro" id="IPR044730">
    <property type="entry name" value="RNase_H-like_dom_plant"/>
</dbReference>
<organism evidence="2 3">
    <name type="scientific">Colocasia esculenta</name>
    <name type="common">Wild taro</name>
    <name type="synonym">Arum esculentum</name>
    <dbReference type="NCBI Taxonomy" id="4460"/>
    <lineage>
        <taxon>Eukaryota</taxon>
        <taxon>Viridiplantae</taxon>
        <taxon>Streptophyta</taxon>
        <taxon>Embryophyta</taxon>
        <taxon>Tracheophyta</taxon>
        <taxon>Spermatophyta</taxon>
        <taxon>Magnoliopsida</taxon>
        <taxon>Liliopsida</taxon>
        <taxon>Araceae</taxon>
        <taxon>Aroideae</taxon>
        <taxon>Colocasieae</taxon>
        <taxon>Colocasia</taxon>
    </lineage>
</organism>
<dbReference type="SUPFAM" id="SSF53098">
    <property type="entry name" value="Ribonuclease H-like"/>
    <property type="match status" value="1"/>
</dbReference>
<dbReference type="Pfam" id="PF13456">
    <property type="entry name" value="RVT_3"/>
    <property type="match status" value="1"/>
</dbReference>
<proteinExistence type="predicted"/>
<evidence type="ECO:0000313" key="3">
    <source>
        <dbReference type="Proteomes" id="UP000652761"/>
    </source>
</evidence>
<protein>
    <recommendedName>
        <fullName evidence="1">RNase H type-1 domain-containing protein</fullName>
    </recommendedName>
</protein>
<keyword evidence="3" id="KW-1185">Reference proteome</keyword>
<dbReference type="AlphaFoldDB" id="A0A843TKH9"/>